<keyword evidence="1" id="KW-0479">Metal-binding</keyword>
<dbReference type="InterPro" id="IPR000306">
    <property type="entry name" value="Znf_FYVE"/>
</dbReference>
<dbReference type="InterPro" id="IPR027417">
    <property type="entry name" value="P-loop_NTPase"/>
</dbReference>
<dbReference type="PANTHER" id="PTHR46624">
    <property type="entry name" value="AGAP002036-PA"/>
    <property type="match status" value="1"/>
</dbReference>
<accession>A0A443SS70</accession>
<proteinExistence type="predicted"/>
<evidence type="ECO:0000259" key="5">
    <source>
        <dbReference type="PROSITE" id="PS50178"/>
    </source>
</evidence>
<dbReference type="VEuPathDB" id="VectorBase:LDEU001732"/>
<dbReference type="Gene3D" id="3.30.40.10">
    <property type="entry name" value="Zinc/RING finger domain, C3HC4 (zinc finger)"/>
    <property type="match status" value="2"/>
</dbReference>
<reference evidence="6 7" key="1">
    <citation type="journal article" date="2018" name="Gigascience">
        <title>Genomes of trombidid mites reveal novel predicted allergens and laterally-transferred genes associated with secondary metabolism.</title>
        <authorList>
            <person name="Dong X."/>
            <person name="Chaisiri K."/>
            <person name="Xia D."/>
            <person name="Armstrong S.D."/>
            <person name="Fang Y."/>
            <person name="Donnelly M.J."/>
            <person name="Kadowaki T."/>
            <person name="McGarry J.W."/>
            <person name="Darby A.C."/>
            <person name="Makepeace B.L."/>
        </authorList>
    </citation>
    <scope>NUCLEOTIDE SEQUENCE [LARGE SCALE GENOMIC DNA]</scope>
    <source>
        <strain evidence="6">UoL-UT</strain>
    </source>
</reference>
<protein>
    <submittedName>
        <fullName evidence="6">Zinc finger FYVE domain-containing protein 1-like isoform X1</fullName>
    </submittedName>
</protein>
<dbReference type="STRING" id="299467.A0A443SS70"/>
<keyword evidence="3" id="KW-0862">Zinc</keyword>
<dbReference type="OrthoDB" id="68108at2759"/>
<gene>
    <name evidence="6" type="ORF">B4U80_10928</name>
</gene>
<dbReference type="SUPFAM" id="SSF57903">
    <property type="entry name" value="FYVE/PHD zinc finger"/>
    <property type="match status" value="2"/>
</dbReference>
<dbReference type="SUPFAM" id="SSF52540">
    <property type="entry name" value="P-loop containing nucleoside triphosphate hydrolases"/>
    <property type="match status" value="1"/>
</dbReference>
<dbReference type="Pfam" id="PF01363">
    <property type="entry name" value="FYVE"/>
    <property type="match status" value="2"/>
</dbReference>
<feature type="domain" description="FYVE-type" evidence="5">
    <location>
        <begin position="696"/>
        <end position="752"/>
    </location>
</feature>
<dbReference type="GO" id="GO:0008270">
    <property type="term" value="F:zinc ion binding"/>
    <property type="evidence" value="ECO:0007669"/>
    <property type="project" value="UniProtKB-KW"/>
</dbReference>
<evidence type="ECO:0000256" key="2">
    <source>
        <dbReference type="ARBA" id="ARBA00022771"/>
    </source>
</evidence>
<dbReference type="CDD" id="cd15734">
    <property type="entry name" value="FYVE_ZFYV1"/>
    <property type="match status" value="1"/>
</dbReference>
<sequence>MSAQRVRSGFQAETVVSKVKRRPKSKLATRGSRKTCEERFVCKGQKPEAVFSCSECGTFQCDLCEELIHQKPQLHFHSRTRLIKPAENLLCHYNCEDQNFADLSCIECNKNFCFNCDSIFHSFVNNRRHTRQAFSTQIDKEESDDEFVSFPLHNIEDTESIARNDVILNIENEMEAYRNEQNDRWLPDVAQLSIESHIESSGIRKRDETTAVMNLHEKQKECIKCNSSILLIDEFENMQVNNSEDFCESLGCDEHSKVKVVSIFGNTGEGKSHTMNYTFFNGNEIFETSPAQNSCTIGIWAAYDPELKVIAIDTEGLLGVSENNNRRTRLLLKVLAVSDVIIYRTRAERLHNDLFTFLGDASKAYVQHFSAELKAASQRCNLSCTLSDLGPVVIVFHETLHTEVLQNCVADDESPEDILRQRFQNSNLSVEAFSAFEYVGTRTVNPPTCFKNLHQAVRNHLQDSTVRSARPPSIIFNALRHLNEKFSGDIERNVPNTFPDEYFTCCAKCSSCGARCTNSMNHVRDGIDHKAPSKCKFQHQYDNKILHCKTCYDRGEVILVVPKATAANDSSWIGFAKYAWSGYVLECPNCGIIYRSRQYWYGNKDPWDSTVKTEIQHVWPGETGMCQGTQNAARRLLDGMTYVSDSVSSISAKPTKVVSSWVADQIAPSYWIPNWRILVFTILHLTMLEPIFNLQHCGICDFEFGEYDKKHHCRACGGGFCEKCSSNFRPVPERGWGDTPVRVCNRCNDAGFNTNPTRVRQFQSCSLGEKESTAENAEITARRVGEVLHSTFGTVFSAIDYPIGNFYLHTSFHFSSFFIELLKDAAKPDYWVPDKDIKVCKGCKMEFNEKIPIHHCRACGHGVCDTCSSSRKMVPSRGWDHLVRVCDECAKKTNI</sequence>
<dbReference type="GO" id="GO:0005811">
    <property type="term" value="C:lipid droplet"/>
    <property type="evidence" value="ECO:0007669"/>
    <property type="project" value="TreeGrafter"/>
</dbReference>
<dbReference type="GO" id="GO:0032266">
    <property type="term" value="F:phosphatidylinositol-3-phosphate binding"/>
    <property type="evidence" value="ECO:0007669"/>
    <property type="project" value="TreeGrafter"/>
</dbReference>
<dbReference type="PANTHER" id="PTHR46624:SF4">
    <property type="entry name" value="FYVE-TYPE DOMAIN-CONTAINING PROTEIN"/>
    <property type="match status" value="1"/>
</dbReference>
<evidence type="ECO:0000256" key="1">
    <source>
        <dbReference type="ARBA" id="ARBA00022723"/>
    </source>
</evidence>
<keyword evidence="7" id="KW-1185">Reference proteome</keyword>
<dbReference type="InterPro" id="IPR011011">
    <property type="entry name" value="Znf_FYVE_PHD"/>
</dbReference>
<evidence type="ECO:0000256" key="4">
    <source>
        <dbReference type="PROSITE-ProRule" id="PRU00091"/>
    </source>
</evidence>
<evidence type="ECO:0000256" key="3">
    <source>
        <dbReference type="ARBA" id="ARBA00022833"/>
    </source>
</evidence>
<dbReference type="GO" id="GO:0005545">
    <property type="term" value="F:1-phosphatidylinositol binding"/>
    <property type="evidence" value="ECO:0007669"/>
    <property type="project" value="TreeGrafter"/>
</dbReference>
<comment type="caution">
    <text evidence="6">The sequence shown here is derived from an EMBL/GenBank/DDBJ whole genome shotgun (WGS) entry which is preliminary data.</text>
</comment>
<evidence type="ECO:0000313" key="7">
    <source>
        <dbReference type="Proteomes" id="UP000288716"/>
    </source>
</evidence>
<dbReference type="InterPro" id="IPR013083">
    <property type="entry name" value="Znf_RING/FYVE/PHD"/>
</dbReference>
<dbReference type="InterPro" id="IPR017455">
    <property type="entry name" value="Znf_FYVE-rel"/>
</dbReference>
<dbReference type="Gene3D" id="3.40.50.300">
    <property type="entry name" value="P-loop containing nucleotide triphosphate hydrolases"/>
    <property type="match status" value="1"/>
</dbReference>
<feature type="domain" description="FYVE-type" evidence="5">
    <location>
        <begin position="834"/>
        <end position="894"/>
    </location>
</feature>
<dbReference type="GO" id="GO:0140042">
    <property type="term" value="P:lipid droplet formation"/>
    <property type="evidence" value="ECO:0007669"/>
    <property type="project" value="TreeGrafter"/>
</dbReference>
<dbReference type="CDD" id="cd19757">
    <property type="entry name" value="Bbox1"/>
    <property type="match status" value="1"/>
</dbReference>
<dbReference type="EMBL" id="NCKV01000554">
    <property type="protein sequence ID" value="RWS30305.1"/>
    <property type="molecule type" value="Genomic_DNA"/>
</dbReference>
<dbReference type="AlphaFoldDB" id="A0A443SS70"/>
<keyword evidence="2 4" id="KW-0863">Zinc-finger</keyword>
<dbReference type="PROSITE" id="PS50178">
    <property type="entry name" value="ZF_FYVE"/>
    <property type="match status" value="2"/>
</dbReference>
<dbReference type="GO" id="GO:0005547">
    <property type="term" value="F:phosphatidylinositol-3,4,5-trisphosphate binding"/>
    <property type="evidence" value="ECO:0007669"/>
    <property type="project" value="TreeGrafter"/>
</dbReference>
<dbReference type="SMART" id="SM00064">
    <property type="entry name" value="FYVE"/>
    <property type="match status" value="2"/>
</dbReference>
<name>A0A443SS70_9ACAR</name>
<dbReference type="InterPro" id="IPR042427">
    <property type="entry name" value="ZFYV1"/>
</dbReference>
<organism evidence="6 7">
    <name type="scientific">Leptotrombidium deliense</name>
    <dbReference type="NCBI Taxonomy" id="299467"/>
    <lineage>
        <taxon>Eukaryota</taxon>
        <taxon>Metazoa</taxon>
        <taxon>Ecdysozoa</taxon>
        <taxon>Arthropoda</taxon>
        <taxon>Chelicerata</taxon>
        <taxon>Arachnida</taxon>
        <taxon>Acari</taxon>
        <taxon>Acariformes</taxon>
        <taxon>Trombidiformes</taxon>
        <taxon>Prostigmata</taxon>
        <taxon>Anystina</taxon>
        <taxon>Parasitengona</taxon>
        <taxon>Trombiculoidea</taxon>
        <taxon>Trombiculidae</taxon>
        <taxon>Leptotrombidium</taxon>
    </lineage>
</organism>
<evidence type="ECO:0000313" key="6">
    <source>
        <dbReference type="EMBL" id="RWS30305.1"/>
    </source>
</evidence>
<dbReference type="GO" id="GO:0043325">
    <property type="term" value="F:phosphatidylinositol-3,4-bisphosphate binding"/>
    <property type="evidence" value="ECO:0007669"/>
    <property type="project" value="TreeGrafter"/>
</dbReference>
<dbReference type="Proteomes" id="UP000288716">
    <property type="component" value="Unassembled WGS sequence"/>
</dbReference>